<evidence type="ECO:0000313" key="1">
    <source>
        <dbReference type="EMBL" id="SDQ53052.1"/>
    </source>
</evidence>
<dbReference type="OrthoDB" id="4775007at2"/>
<proteinExistence type="predicted"/>
<organism evidence="1 2">
    <name type="scientific">Leucobacter chromiiresistens</name>
    <dbReference type="NCBI Taxonomy" id="1079994"/>
    <lineage>
        <taxon>Bacteria</taxon>
        <taxon>Bacillati</taxon>
        <taxon>Actinomycetota</taxon>
        <taxon>Actinomycetes</taxon>
        <taxon>Micrococcales</taxon>
        <taxon>Microbacteriaceae</taxon>
        <taxon>Leucobacter</taxon>
    </lineage>
</organism>
<dbReference type="Proteomes" id="UP000182690">
    <property type="component" value="Unassembled WGS sequence"/>
</dbReference>
<reference evidence="1 2" key="1">
    <citation type="submission" date="2016-10" db="EMBL/GenBank/DDBJ databases">
        <authorList>
            <person name="de Groot N.N."/>
        </authorList>
    </citation>
    <scope>NUCLEOTIDE SEQUENCE [LARGE SCALE GENOMIC DNA]</scope>
    <source>
        <strain evidence="1 2">DSM 22788</strain>
    </source>
</reference>
<evidence type="ECO:0000313" key="2">
    <source>
        <dbReference type="Proteomes" id="UP000182690"/>
    </source>
</evidence>
<accession>A0A1H1BM86</accession>
<name>A0A1H1BM86_9MICO</name>
<dbReference type="STRING" id="1079994.SAMN04488565_2916"/>
<dbReference type="RefSeq" id="WP_010156524.1">
    <property type="nucleotide sequence ID" value="NZ_FNKB01000002.1"/>
</dbReference>
<dbReference type="EMBL" id="FNKB01000002">
    <property type="protein sequence ID" value="SDQ53052.1"/>
    <property type="molecule type" value="Genomic_DNA"/>
</dbReference>
<dbReference type="AlphaFoldDB" id="A0A1H1BM86"/>
<gene>
    <name evidence="1" type="ORF">SAMN04488565_2916</name>
</gene>
<protein>
    <submittedName>
        <fullName evidence="1">Uncharacterized protein</fullName>
    </submittedName>
</protein>
<sequence>MKMDIQFNEDALSKLLQSERAQSALRGLHDNANRIFADALRDREGKSVDQIKSEIDRRIRIENDGNLGEPILTNIATIIHDGRKVWMEADGRVMADD</sequence>